<keyword evidence="4" id="KW-0472">Membrane</keyword>
<evidence type="ECO:0000256" key="1">
    <source>
        <dbReference type="ARBA" id="ARBA00023224"/>
    </source>
</evidence>
<evidence type="ECO:0000259" key="6">
    <source>
        <dbReference type="PROSITE" id="PS50885"/>
    </source>
</evidence>
<dbReference type="InterPro" id="IPR003660">
    <property type="entry name" value="HAMP_dom"/>
</dbReference>
<keyword evidence="4" id="KW-0812">Transmembrane</keyword>
<dbReference type="RefSeq" id="WP_077846722.1">
    <property type="nucleotide sequence ID" value="NZ_LZZM01000099.1"/>
</dbReference>
<keyword evidence="8" id="KW-1185">Reference proteome</keyword>
<feature type="transmembrane region" description="Helical" evidence="4">
    <location>
        <begin position="12"/>
        <end position="31"/>
    </location>
</feature>
<dbReference type="Proteomes" id="UP000190890">
    <property type="component" value="Unassembled WGS sequence"/>
</dbReference>
<dbReference type="PRINTS" id="PR00260">
    <property type="entry name" value="CHEMTRNSDUCR"/>
</dbReference>
<dbReference type="OrthoDB" id="1887545at2"/>
<keyword evidence="4" id="KW-1133">Transmembrane helix</keyword>
<name>A0A1S8TPM3_9CLOT</name>
<dbReference type="CDD" id="cd06225">
    <property type="entry name" value="HAMP"/>
    <property type="match status" value="1"/>
</dbReference>
<dbReference type="AlphaFoldDB" id="A0A1S8TPM3"/>
<dbReference type="GO" id="GO:0004888">
    <property type="term" value="F:transmembrane signaling receptor activity"/>
    <property type="evidence" value="ECO:0007669"/>
    <property type="project" value="InterPro"/>
</dbReference>
<feature type="domain" description="HAMP" evidence="6">
    <location>
        <begin position="212"/>
        <end position="264"/>
    </location>
</feature>
<evidence type="ECO:0000313" key="7">
    <source>
        <dbReference type="EMBL" id="OOM79589.1"/>
    </source>
</evidence>
<dbReference type="GO" id="GO:0007165">
    <property type="term" value="P:signal transduction"/>
    <property type="evidence" value="ECO:0007669"/>
    <property type="project" value="UniProtKB-KW"/>
</dbReference>
<dbReference type="Pfam" id="PF00672">
    <property type="entry name" value="HAMP"/>
    <property type="match status" value="1"/>
</dbReference>
<evidence type="ECO:0000259" key="5">
    <source>
        <dbReference type="PROSITE" id="PS50111"/>
    </source>
</evidence>
<dbReference type="InterPro" id="IPR024478">
    <property type="entry name" value="HlyB_4HB_MCP"/>
</dbReference>
<dbReference type="GO" id="GO:0006935">
    <property type="term" value="P:chemotaxis"/>
    <property type="evidence" value="ECO:0007669"/>
    <property type="project" value="InterPro"/>
</dbReference>
<dbReference type="Gene3D" id="1.10.287.950">
    <property type="entry name" value="Methyl-accepting chemotaxis protein"/>
    <property type="match status" value="1"/>
</dbReference>
<dbReference type="PROSITE" id="PS50885">
    <property type="entry name" value="HAMP"/>
    <property type="match status" value="1"/>
</dbReference>
<protein>
    <submittedName>
        <fullName evidence="7">Methyl-accepting chemotaxis protein McpA</fullName>
    </submittedName>
</protein>
<comment type="similarity">
    <text evidence="2">Belongs to the methyl-accepting chemotaxis (MCP) protein family.</text>
</comment>
<gene>
    <name evidence="7" type="primary">mcpA_2</name>
    <name evidence="7" type="ORF">CLPUN_15370</name>
</gene>
<dbReference type="PANTHER" id="PTHR32089">
    <property type="entry name" value="METHYL-ACCEPTING CHEMOTAXIS PROTEIN MCPB"/>
    <property type="match status" value="1"/>
</dbReference>
<dbReference type="Pfam" id="PF12729">
    <property type="entry name" value="4HB_MCP_1"/>
    <property type="match status" value="1"/>
</dbReference>
<feature type="transmembrane region" description="Helical" evidence="4">
    <location>
        <begin position="191"/>
        <end position="214"/>
    </location>
</feature>
<proteinExistence type="inferred from homology"/>
<sequence length="570" mass="63087">MDIIRNLSIKTKLLLGFMCIALLIAVTGFFGKFGMTNIQKNAQNIYSNNLQSIDEIHLIKENLLDELSIVQGTIIDNNTAKTDDAIKLIEESQSTTDKYIESFEKITISDDSKKTFNDFISLLEKYKIERNSVLELLANENYSEGINKRVDMFEARDDMFEKLNELIETNYSLAKEANESNAENYKITTNIMHVILALGIILAIIIGSILSLYISKTVKKILLLAEALGNGDLTYSLESRNNDELGKLINALNHAKERMRGAIENIIDQAQGVTASSEELSATLEEMASNFENIDKNTSKIVRNINGINENTQELSSTMEEVNSGITQLASSSTESSDQSIYIKERATDIKEKGSNSKRIADRLYEEKQHNILKAIEQGKVVSEIGIIAKSIAAIAEQTNLLALNANIEAARAGEQGKGFAVVANEVKVLAEQSADYVKSIQTVVSNVQVTFDNLSTNSKDILYYIDNSVKDNYDLLIDTGDKYEKDAAFISDLSQNMASMTEELNASTEEISAVVQTIANNMKDTKNNSEEILIGIEETNKAIEQVAVVAQNQAATAEKLTQLVLTFKI</sequence>
<evidence type="ECO:0000256" key="2">
    <source>
        <dbReference type="ARBA" id="ARBA00029447"/>
    </source>
</evidence>
<comment type="caution">
    <text evidence="7">The sequence shown here is derived from an EMBL/GenBank/DDBJ whole genome shotgun (WGS) entry which is preliminary data.</text>
</comment>
<evidence type="ECO:0000313" key="8">
    <source>
        <dbReference type="Proteomes" id="UP000190890"/>
    </source>
</evidence>
<keyword evidence="1 3" id="KW-0807">Transducer</keyword>
<reference evidence="7 8" key="1">
    <citation type="submission" date="2016-05" db="EMBL/GenBank/DDBJ databases">
        <title>Microbial solvent formation.</title>
        <authorList>
            <person name="Poehlein A."/>
            <person name="Montoya Solano J.D."/>
            <person name="Flitsch S."/>
            <person name="Krabben P."/>
            <person name="Duerre P."/>
            <person name="Daniel R."/>
        </authorList>
    </citation>
    <scope>NUCLEOTIDE SEQUENCE [LARGE SCALE GENOMIC DNA]</scope>
    <source>
        <strain evidence="7 8">DSM 2619</strain>
    </source>
</reference>
<dbReference type="SMART" id="SM00283">
    <property type="entry name" value="MA"/>
    <property type="match status" value="1"/>
</dbReference>
<dbReference type="PANTHER" id="PTHR32089:SF112">
    <property type="entry name" value="LYSOZYME-LIKE PROTEIN-RELATED"/>
    <property type="match status" value="1"/>
</dbReference>
<feature type="domain" description="Methyl-accepting transducer" evidence="5">
    <location>
        <begin position="290"/>
        <end position="527"/>
    </location>
</feature>
<dbReference type="EMBL" id="LZZM01000099">
    <property type="protein sequence ID" value="OOM79589.1"/>
    <property type="molecule type" value="Genomic_DNA"/>
</dbReference>
<dbReference type="Pfam" id="PF00015">
    <property type="entry name" value="MCPsignal"/>
    <property type="match status" value="1"/>
</dbReference>
<organism evidence="7 8">
    <name type="scientific">Clostridium puniceum</name>
    <dbReference type="NCBI Taxonomy" id="29367"/>
    <lineage>
        <taxon>Bacteria</taxon>
        <taxon>Bacillati</taxon>
        <taxon>Bacillota</taxon>
        <taxon>Clostridia</taxon>
        <taxon>Eubacteriales</taxon>
        <taxon>Clostridiaceae</taxon>
        <taxon>Clostridium</taxon>
    </lineage>
</organism>
<dbReference type="InterPro" id="IPR004090">
    <property type="entry name" value="Chemotax_Me-accpt_rcpt"/>
</dbReference>
<dbReference type="STRING" id="29367.CLPUN_15370"/>
<evidence type="ECO:0000256" key="4">
    <source>
        <dbReference type="SAM" id="Phobius"/>
    </source>
</evidence>
<dbReference type="SMART" id="SM00304">
    <property type="entry name" value="HAMP"/>
    <property type="match status" value="1"/>
</dbReference>
<dbReference type="PROSITE" id="PS50111">
    <property type="entry name" value="CHEMOTAXIS_TRANSDUC_2"/>
    <property type="match status" value="1"/>
</dbReference>
<accession>A0A1S8TPM3</accession>
<dbReference type="InterPro" id="IPR004089">
    <property type="entry name" value="MCPsignal_dom"/>
</dbReference>
<dbReference type="GO" id="GO:0016020">
    <property type="term" value="C:membrane"/>
    <property type="evidence" value="ECO:0007669"/>
    <property type="project" value="InterPro"/>
</dbReference>
<evidence type="ECO:0000256" key="3">
    <source>
        <dbReference type="PROSITE-ProRule" id="PRU00284"/>
    </source>
</evidence>
<dbReference type="SUPFAM" id="SSF58104">
    <property type="entry name" value="Methyl-accepting chemotaxis protein (MCP) signaling domain"/>
    <property type="match status" value="1"/>
</dbReference>